<organism evidence="7 8">
    <name type="scientific">Pseudonocardia xinjiangensis</name>
    <dbReference type="NCBI Taxonomy" id="75289"/>
    <lineage>
        <taxon>Bacteria</taxon>
        <taxon>Bacillati</taxon>
        <taxon>Actinomycetota</taxon>
        <taxon>Actinomycetes</taxon>
        <taxon>Pseudonocardiales</taxon>
        <taxon>Pseudonocardiaceae</taxon>
        <taxon>Pseudonocardia</taxon>
    </lineage>
</organism>
<keyword evidence="4 6" id="KW-0456">Lyase</keyword>
<evidence type="ECO:0000256" key="2">
    <source>
        <dbReference type="ARBA" id="ARBA00022801"/>
    </source>
</evidence>
<evidence type="ECO:0000313" key="8">
    <source>
        <dbReference type="Proteomes" id="UP001296706"/>
    </source>
</evidence>
<protein>
    <recommendedName>
        <fullName evidence="6">Pseudouridine-5'-phosphate glycosidase</fullName>
        <shortName evidence="6">PsiMP glycosidase</shortName>
        <ecNumber evidence="6">4.2.1.70</ecNumber>
    </recommendedName>
</protein>
<feature type="binding site" evidence="6">
    <location>
        <position position="152"/>
    </location>
    <ligand>
        <name>Mn(2+)</name>
        <dbReference type="ChEBI" id="CHEBI:29035"/>
    </ligand>
</feature>
<dbReference type="PANTHER" id="PTHR42909:SF1">
    <property type="entry name" value="CARBOHYDRATE KINASE PFKB DOMAIN-CONTAINING PROTEIN"/>
    <property type="match status" value="1"/>
</dbReference>
<feature type="active site" description="Nucleophile" evidence="6">
    <location>
        <position position="173"/>
    </location>
</feature>
<dbReference type="PANTHER" id="PTHR42909">
    <property type="entry name" value="ZGC:136858"/>
    <property type="match status" value="1"/>
</dbReference>
<dbReference type="InterPro" id="IPR022830">
    <property type="entry name" value="Indigdn_synthA-like"/>
</dbReference>
<dbReference type="Proteomes" id="UP001296706">
    <property type="component" value="Unassembled WGS sequence"/>
</dbReference>
<gene>
    <name evidence="6" type="primary">psuG</name>
    <name evidence="7" type="ORF">HF577_14890</name>
</gene>
<feature type="active site" description="Proton donor" evidence="6">
    <location>
        <position position="40"/>
    </location>
</feature>
<evidence type="ECO:0000256" key="1">
    <source>
        <dbReference type="ARBA" id="ARBA00022723"/>
    </source>
</evidence>
<comment type="catalytic activity">
    <reaction evidence="6">
        <text>D-ribose 5-phosphate + uracil = psi-UMP + H2O</text>
        <dbReference type="Rhea" id="RHEA:18337"/>
        <dbReference type="ChEBI" id="CHEBI:15377"/>
        <dbReference type="ChEBI" id="CHEBI:17568"/>
        <dbReference type="ChEBI" id="CHEBI:58380"/>
        <dbReference type="ChEBI" id="CHEBI:78346"/>
        <dbReference type="EC" id="4.2.1.70"/>
    </reaction>
</comment>
<name>A0ABX1REC5_9PSEU</name>
<comment type="caution">
    <text evidence="7">The sequence shown here is derived from an EMBL/GenBank/DDBJ whole genome shotgun (WGS) entry which is preliminary data.</text>
</comment>
<dbReference type="GO" id="GO:0016798">
    <property type="term" value="F:hydrolase activity, acting on glycosyl bonds"/>
    <property type="evidence" value="ECO:0007669"/>
    <property type="project" value="UniProtKB-KW"/>
</dbReference>
<comment type="subunit">
    <text evidence="6">Homotrimer.</text>
</comment>
<evidence type="ECO:0000313" key="7">
    <source>
        <dbReference type="EMBL" id="NMH78367.1"/>
    </source>
</evidence>
<keyword evidence="5 6" id="KW-0326">Glycosidase</keyword>
<comment type="cofactor">
    <cofactor evidence="6">
        <name>Mn(2+)</name>
        <dbReference type="ChEBI" id="CHEBI:29035"/>
    </cofactor>
    <text evidence="6">Binds 1 Mn(2+) ion per subunit.</text>
</comment>
<feature type="binding site" evidence="6">
    <location>
        <begin position="154"/>
        <end position="156"/>
    </location>
    <ligand>
        <name>substrate</name>
    </ligand>
</feature>
<dbReference type="Pfam" id="PF04227">
    <property type="entry name" value="Indigoidine_A"/>
    <property type="match status" value="1"/>
</dbReference>
<dbReference type="Gene3D" id="3.40.1790.10">
    <property type="entry name" value="Indigoidine synthase domain"/>
    <property type="match status" value="1"/>
</dbReference>
<dbReference type="InterPro" id="IPR007342">
    <property type="entry name" value="PsuG"/>
</dbReference>
<evidence type="ECO:0000256" key="4">
    <source>
        <dbReference type="ARBA" id="ARBA00023239"/>
    </source>
</evidence>
<dbReference type="HAMAP" id="MF_01876">
    <property type="entry name" value="PsiMP_glycosidase"/>
    <property type="match status" value="1"/>
</dbReference>
<feature type="binding site" evidence="6">
    <location>
        <position position="120"/>
    </location>
    <ligand>
        <name>substrate</name>
    </ligand>
</feature>
<dbReference type="SUPFAM" id="SSF110581">
    <property type="entry name" value="Indigoidine synthase A-like"/>
    <property type="match status" value="1"/>
</dbReference>
<feature type="binding site" evidence="6">
    <location>
        <position position="100"/>
    </location>
    <ligand>
        <name>substrate</name>
    </ligand>
</feature>
<keyword evidence="1 6" id="KW-0479">Metal-binding</keyword>
<keyword evidence="3 6" id="KW-0464">Manganese</keyword>
<keyword evidence="8" id="KW-1185">Reference proteome</keyword>
<keyword evidence="2 6" id="KW-0378">Hydrolase</keyword>
<comment type="similarity">
    <text evidence="6">Belongs to the pseudouridine-5'-phosphate glycosidase family.</text>
</comment>
<dbReference type="EC" id="4.2.1.70" evidence="6"/>
<evidence type="ECO:0000256" key="5">
    <source>
        <dbReference type="ARBA" id="ARBA00023295"/>
    </source>
</evidence>
<evidence type="ECO:0000256" key="6">
    <source>
        <dbReference type="HAMAP-Rule" id="MF_01876"/>
    </source>
</evidence>
<proteinExistence type="inferred from homology"/>
<reference evidence="7 8" key="1">
    <citation type="submission" date="2020-04" db="EMBL/GenBank/DDBJ databases">
        <authorList>
            <person name="Klaysubun C."/>
            <person name="Duangmal K."/>
            <person name="Lipun K."/>
        </authorList>
    </citation>
    <scope>NUCLEOTIDE SEQUENCE [LARGE SCALE GENOMIC DNA]</scope>
    <source>
        <strain evidence="7 8">JCM 11839</strain>
    </source>
</reference>
<evidence type="ECO:0000256" key="3">
    <source>
        <dbReference type="ARBA" id="ARBA00023211"/>
    </source>
</evidence>
<comment type="function">
    <text evidence="6">Catalyzes the reversible cleavage of pseudouridine 5'-phosphate (PsiMP) to ribose 5-phosphate and uracil. Functions biologically in the cleavage direction, as part of a pseudouridine degradation pathway.</text>
</comment>
<sequence length="321" mass="32439">MMPHVPVPVSPHARLPPAPTVMSEEVAAAVAAGRPVVALESTLLAHGLPRPHNRAAADDLEAAVRDQGAVPATVAVLDGVPRVGLSPAELDRVCGGGLVKLSVRDLGVAVGLGRDGATTVAATAALAQAVGVPLFATGGLGGVHRGARDSWDVSADLAALAVTGVLVVCSGVKSILDVPATLEVLETGSVPVLGYRTDAFPGFYRRDSGHPVPWRVESPVEAAAVWRAHRSLGSPAGMVLAQPVPAADELAAGVHDRLLDEGMALVARRGITGKDVTPALLEHFHAGSGGASLRTNLALVRANAELAAQVAVALADATPPS</sequence>
<accession>A0ABX1REC5</accession>
<dbReference type="EMBL" id="JAAXKY010000042">
    <property type="protein sequence ID" value="NMH78367.1"/>
    <property type="molecule type" value="Genomic_DNA"/>
</dbReference>